<dbReference type="GO" id="GO:0005524">
    <property type="term" value="F:ATP binding"/>
    <property type="evidence" value="ECO:0007669"/>
    <property type="project" value="UniProtKB-KW"/>
</dbReference>
<comment type="caution">
    <text evidence="2">Lacks conserved residue(s) required for the propagation of feature annotation.</text>
</comment>
<feature type="binding site" evidence="2">
    <location>
        <position position="184"/>
    </location>
    <ligand>
        <name>ATP</name>
        <dbReference type="ChEBI" id="CHEBI:30616"/>
    </ligand>
</feature>
<dbReference type="GO" id="GO:0016879">
    <property type="term" value="F:ligase activity, forming carbon-nitrogen bonds"/>
    <property type="evidence" value="ECO:0007669"/>
    <property type="project" value="UniProtKB-UniRule"/>
</dbReference>
<evidence type="ECO:0000313" key="4">
    <source>
        <dbReference type="Proteomes" id="UP000295500"/>
    </source>
</evidence>
<dbReference type="EMBL" id="SNXO01000027">
    <property type="protein sequence ID" value="TDP52316.1"/>
    <property type="molecule type" value="Genomic_DNA"/>
</dbReference>
<dbReference type="PANTHER" id="PTHR37825">
    <property type="entry name" value="TRNA(MET) CYTIDINE ACETATE LIGASE"/>
    <property type="match status" value="1"/>
</dbReference>
<comment type="caution">
    <text evidence="3">The sequence shown here is derived from an EMBL/GenBank/DDBJ whole genome shotgun (WGS) entry which is preliminary data.</text>
</comment>
<keyword evidence="2" id="KW-0067">ATP-binding</keyword>
<dbReference type="Proteomes" id="UP000295500">
    <property type="component" value="Unassembled WGS sequence"/>
</dbReference>
<protein>
    <recommendedName>
        <fullName evidence="2">tRNA(Met) cytidine acetate ligase</fullName>
        <ecNumber evidence="2">6.3.4.-</ecNumber>
    </recommendedName>
</protein>
<dbReference type="RefSeq" id="WP_166635413.1">
    <property type="nucleotide sequence ID" value="NZ_SNXO01000027.1"/>
</dbReference>
<dbReference type="GO" id="GO:0005737">
    <property type="term" value="C:cytoplasm"/>
    <property type="evidence" value="ECO:0007669"/>
    <property type="project" value="UniProtKB-SubCell"/>
</dbReference>
<name>A0A4R6PYK0_9FIRM</name>
<dbReference type="PANTHER" id="PTHR37825:SF1">
    <property type="entry name" value="TRNA(MET) CYTIDINE ACETATE LIGASE"/>
    <property type="match status" value="1"/>
</dbReference>
<dbReference type="GO" id="GO:0016740">
    <property type="term" value="F:transferase activity"/>
    <property type="evidence" value="ECO:0007669"/>
    <property type="project" value="UniProtKB-KW"/>
</dbReference>
<dbReference type="InterPro" id="IPR008513">
    <property type="entry name" value="tRNA(Met)_cyd_acetate_ligase"/>
</dbReference>
<dbReference type="AlphaFoldDB" id="A0A4R6PYK0"/>
<feature type="binding site" evidence="2">
    <location>
        <begin position="7"/>
        <end position="20"/>
    </location>
    <ligand>
        <name>ATP</name>
        <dbReference type="ChEBI" id="CHEBI:30616"/>
    </ligand>
</feature>
<evidence type="ECO:0000313" key="3">
    <source>
        <dbReference type="EMBL" id="TDP52316.1"/>
    </source>
</evidence>
<dbReference type="EC" id="6.3.4.-" evidence="2"/>
<dbReference type="Pfam" id="PF05636">
    <property type="entry name" value="HIGH_NTase1"/>
    <property type="match status" value="1"/>
</dbReference>
<comment type="function">
    <text evidence="2">Catalyzes the formation of N(4)-acetylcytidine (ac(4)C) at the wobble position of elongator tRNA(Met), using acetate and ATP as substrates. First activates an acetate ion to form acetyladenylate (Ac-AMP) and then transfers the acetyl group to tRNA to form ac(4)C34.</text>
</comment>
<keyword evidence="2" id="KW-0820">tRNA-binding</keyword>
<comment type="similarity">
    <text evidence="2">Belongs to the TmcAL family.</text>
</comment>
<feature type="binding site" evidence="2">
    <location>
        <position position="163"/>
    </location>
    <ligand>
        <name>ATP</name>
        <dbReference type="ChEBI" id="CHEBI:30616"/>
    </ligand>
</feature>
<reference evidence="3 4" key="1">
    <citation type="submission" date="2019-03" db="EMBL/GenBank/DDBJ databases">
        <title>Genomic Encyclopedia of Type Strains, Phase IV (KMG-IV): sequencing the most valuable type-strain genomes for metagenomic binning, comparative biology and taxonomic classification.</title>
        <authorList>
            <person name="Goeker M."/>
        </authorList>
    </citation>
    <scope>NUCLEOTIDE SEQUENCE [LARGE SCALE GENOMIC DNA]</scope>
    <source>
        <strain evidence="3 4">DSM 28287</strain>
    </source>
</reference>
<comment type="subcellular location">
    <subcellularLocation>
        <location evidence="2">Cytoplasm</location>
    </subcellularLocation>
</comment>
<evidence type="ECO:0000256" key="2">
    <source>
        <dbReference type="HAMAP-Rule" id="MF_01539"/>
    </source>
</evidence>
<keyword evidence="2" id="KW-0963">Cytoplasm</keyword>
<keyword evidence="2" id="KW-0436">Ligase</keyword>
<accession>A0A4R6PYK0</accession>
<organism evidence="3 4">
    <name type="scientific">Aminicella lysinilytica</name>
    <dbReference type="NCBI Taxonomy" id="433323"/>
    <lineage>
        <taxon>Bacteria</taxon>
        <taxon>Bacillati</taxon>
        <taxon>Bacillota</taxon>
        <taxon>Clostridia</taxon>
        <taxon>Peptostreptococcales</taxon>
        <taxon>Anaerovoracaceae</taxon>
        <taxon>Aminicella</taxon>
    </lineage>
</organism>
<keyword evidence="4" id="KW-1185">Reference proteome</keyword>
<dbReference type="HAMAP" id="MF_01539">
    <property type="entry name" value="TmcAL"/>
    <property type="match status" value="1"/>
</dbReference>
<feature type="binding site" evidence="2">
    <location>
        <position position="102"/>
    </location>
    <ligand>
        <name>ATP</name>
        <dbReference type="ChEBI" id="CHEBI:30616"/>
    </ligand>
</feature>
<dbReference type="SUPFAM" id="SSF52374">
    <property type="entry name" value="Nucleotidylyl transferase"/>
    <property type="match status" value="1"/>
</dbReference>
<dbReference type="InterPro" id="IPR014729">
    <property type="entry name" value="Rossmann-like_a/b/a_fold"/>
</dbReference>
<dbReference type="GO" id="GO:0006400">
    <property type="term" value="P:tRNA modification"/>
    <property type="evidence" value="ECO:0007669"/>
    <property type="project" value="UniProtKB-UniRule"/>
</dbReference>
<comment type="catalytic activity">
    <reaction evidence="2">
        <text>cytidine(34) in elongator tRNA(Met) + acetate + ATP = N(4)-acetylcytidine(34) in elongator tRNA(Met) + AMP + diphosphate</text>
        <dbReference type="Rhea" id="RHEA:58144"/>
        <dbReference type="Rhea" id="RHEA-COMP:10693"/>
        <dbReference type="Rhea" id="RHEA-COMP:10694"/>
        <dbReference type="ChEBI" id="CHEBI:30089"/>
        <dbReference type="ChEBI" id="CHEBI:30616"/>
        <dbReference type="ChEBI" id="CHEBI:33019"/>
        <dbReference type="ChEBI" id="CHEBI:74900"/>
        <dbReference type="ChEBI" id="CHEBI:82748"/>
        <dbReference type="ChEBI" id="CHEBI:456215"/>
    </reaction>
</comment>
<keyword evidence="3" id="KW-0808">Transferase</keyword>
<keyword evidence="1 2" id="KW-0819">tRNA processing</keyword>
<keyword evidence="2" id="KW-0694">RNA-binding</keyword>
<evidence type="ECO:0000256" key="1">
    <source>
        <dbReference type="ARBA" id="ARBA00022694"/>
    </source>
</evidence>
<sequence length="371" mass="41496">MKSIGIIGEYNPFHQGHSYLIEKAMKSTGAEVCVSVISGDFTQRGTPAVADKWERARVAVENGVNVVVEMPVVYACNSAEYFAKGGVEILEGFGCVDYMAFGSECGDIDELKSVAAFLNDNDKVLHSRVSELIKHGNSYPKARLMAALEINPGFDEAILKEPNNILAIEYLKKIKDIEPVTIKRRGVGYHESAEAIRDSLYEKTPKIFDEMDSRFFKLLSAKILQSDGEYLETISSAGEGLGNKLINEIRYVNSTDQLIERIKSKAYTRTRISRLLTQVLLGISSDSVKNARSYIRLLALDDVGAKFIKEMKKNKYCKLPVITNINREKEEYPEIGPTLHQDILATDMYNIIAGKDLYDYSDYVKAPFIGL</sequence>
<keyword evidence="2" id="KW-0547">Nucleotide-binding</keyword>
<dbReference type="GO" id="GO:0000049">
    <property type="term" value="F:tRNA binding"/>
    <property type="evidence" value="ECO:0007669"/>
    <property type="project" value="UniProtKB-KW"/>
</dbReference>
<proteinExistence type="inferred from homology"/>
<gene>
    <name evidence="2" type="primary">tmcAL</name>
    <name evidence="3" type="ORF">EV211_12732</name>
</gene>
<dbReference type="Gene3D" id="3.40.50.620">
    <property type="entry name" value="HUPs"/>
    <property type="match status" value="1"/>
</dbReference>